<accession>A0A3P6SAI4</accession>
<protein>
    <submittedName>
        <fullName evidence="1">Uncharacterized protein</fullName>
    </submittedName>
</protein>
<evidence type="ECO:0000313" key="2">
    <source>
        <dbReference type="Proteomes" id="UP000271889"/>
    </source>
</evidence>
<sequence length="113" mass="12469">MRMAPMTSLLDISSFAVSPSASRLCTVFLQSSAEQLLIPRLVQTHKVLPTRVQLCSLSSFNLCLARYKLQDALTITTGHFVIGKGLLKYCNIQKNGLKARIEPKGPYNIICAD</sequence>
<dbReference type="OrthoDB" id="5817707at2759"/>
<gene>
    <name evidence="1" type="ORF">CGOC_LOCUS5794</name>
</gene>
<evidence type="ECO:0000313" key="1">
    <source>
        <dbReference type="EMBL" id="VDK64015.1"/>
    </source>
</evidence>
<reference evidence="1 2" key="1">
    <citation type="submission" date="2018-11" db="EMBL/GenBank/DDBJ databases">
        <authorList>
            <consortium name="Pathogen Informatics"/>
        </authorList>
    </citation>
    <scope>NUCLEOTIDE SEQUENCE [LARGE SCALE GENOMIC DNA]</scope>
</reference>
<name>A0A3P6SAI4_CYLGO</name>
<dbReference type="Proteomes" id="UP000271889">
    <property type="component" value="Unassembled WGS sequence"/>
</dbReference>
<proteinExistence type="predicted"/>
<feature type="non-terminal residue" evidence="1">
    <location>
        <position position="113"/>
    </location>
</feature>
<organism evidence="1 2">
    <name type="scientific">Cylicostephanus goldi</name>
    <name type="common">Nematode worm</name>
    <dbReference type="NCBI Taxonomy" id="71465"/>
    <lineage>
        <taxon>Eukaryota</taxon>
        <taxon>Metazoa</taxon>
        <taxon>Ecdysozoa</taxon>
        <taxon>Nematoda</taxon>
        <taxon>Chromadorea</taxon>
        <taxon>Rhabditida</taxon>
        <taxon>Rhabditina</taxon>
        <taxon>Rhabditomorpha</taxon>
        <taxon>Strongyloidea</taxon>
        <taxon>Strongylidae</taxon>
        <taxon>Cylicostephanus</taxon>
    </lineage>
</organism>
<dbReference type="EMBL" id="UYRV01017958">
    <property type="protein sequence ID" value="VDK64015.1"/>
    <property type="molecule type" value="Genomic_DNA"/>
</dbReference>
<dbReference type="AlphaFoldDB" id="A0A3P6SAI4"/>
<keyword evidence="2" id="KW-1185">Reference proteome</keyword>